<dbReference type="PROSITE" id="PS51257">
    <property type="entry name" value="PROKAR_LIPOPROTEIN"/>
    <property type="match status" value="1"/>
</dbReference>
<evidence type="ECO:0000256" key="2">
    <source>
        <dbReference type="SAM" id="SignalP"/>
    </source>
</evidence>
<name>A0ABW0BPX8_9ACTN</name>
<reference evidence="4" key="1">
    <citation type="journal article" date="2019" name="Int. J. Syst. Evol. Microbiol.">
        <title>The Global Catalogue of Microorganisms (GCM) 10K type strain sequencing project: providing services to taxonomists for standard genome sequencing and annotation.</title>
        <authorList>
            <consortium name="The Broad Institute Genomics Platform"/>
            <consortium name="The Broad Institute Genome Sequencing Center for Infectious Disease"/>
            <person name="Wu L."/>
            <person name="Ma J."/>
        </authorList>
    </citation>
    <scope>NUCLEOTIDE SEQUENCE [LARGE SCALE GENOMIC DNA]</scope>
    <source>
        <strain evidence="4">DFY41</strain>
    </source>
</reference>
<protein>
    <recommendedName>
        <fullName evidence="5">DUF1579 domain-containing protein</fullName>
    </recommendedName>
</protein>
<keyword evidence="4" id="KW-1185">Reference proteome</keyword>
<dbReference type="EMBL" id="JBHSKD010000027">
    <property type="protein sequence ID" value="MFC5179359.1"/>
    <property type="molecule type" value="Genomic_DNA"/>
</dbReference>
<feature type="signal peptide" evidence="2">
    <location>
        <begin position="1"/>
        <end position="17"/>
    </location>
</feature>
<accession>A0ABW0BPX8</accession>
<organism evidence="3 4">
    <name type="scientific">Nocardioides taihuensis</name>
    <dbReference type="NCBI Taxonomy" id="1835606"/>
    <lineage>
        <taxon>Bacteria</taxon>
        <taxon>Bacillati</taxon>
        <taxon>Actinomycetota</taxon>
        <taxon>Actinomycetes</taxon>
        <taxon>Propionibacteriales</taxon>
        <taxon>Nocardioidaceae</taxon>
        <taxon>Nocardioides</taxon>
    </lineage>
</organism>
<gene>
    <name evidence="3" type="ORF">ACFPGP_21940</name>
</gene>
<evidence type="ECO:0008006" key="5">
    <source>
        <dbReference type="Google" id="ProtNLM"/>
    </source>
</evidence>
<proteinExistence type="predicted"/>
<feature type="chain" id="PRO_5045535177" description="DUF1579 domain-containing protein" evidence="2">
    <location>
        <begin position="18"/>
        <end position="180"/>
    </location>
</feature>
<evidence type="ECO:0000256" key="1">
    <source>
        <dbReference type="SAM" id="MobiDB-lite"/>
    </source>
</evidence>
<dbReference type="Proteomes" id="UP001596087">
    <property type="component" value="Unassembled WGS sequence"/>
</dbReference>
<dbReference type="RefSeq" id="WP_378593428.1">
    <property type="nucleotide sequence ID" value="NZ_JBHSKD010000027.1"/>
</dbReference>
<keyword evidence="2" id="KW-0732">Signal</keyword>
<evidence type="ECO:0000313" key="3">
    <source>
        <dbReference type="EMBL" id="MFC5179359.1"/>
    </source>
</evidence>
<sequence>MRTLIALTMLASTVAGCSTGGAPDAGRREPATPAGSTAAEAPVSPLEGTWTTDLKASAVRAYIREAGWGRAAEKALLDPEMAGPRETEFRIDFVGDQFRMAQATTDEQWQSGVFTLEDGTLTIDDEAPVGVNTFRVDLNGDTVNFDQPGPNGDGFEFMPGVPGWAPAAVLWCSTTWQRTS</sequence>
<comment type="caution">
    <text evidence="3">The sequence shown here is derived from an EMBL/GenBank/DDBJ whole genome shotgun (WGS) entry which is preliminary data.</text>
</comment>
<feature type="region of interest" description="Disordered" evidence="1">
    <location>
        <begin position="17"/>
        <end position="42"/>
    </location>
</feature>
<evidence type="ECO:0000313" key="4">
    <source>
        <dbReference type="Proteomes" id="UP001596087"/>
    </source>
</evidence>